<dbReference type="EMBL" id="KE124844">
    <property type="protein sequence ID" value="EPB77155.1"/>
    <property type="molecule type" value="Genomic_DNA"/>
</dbReference>
<feature type="region of interest" description="Disordered" evidence="1">
    <location>
        <begin position="66"/>
        <end position="182"/>
    </location>
</feature>
<accession>A0A0D6LYL0</accession>
<reference evidence="2 3" key="1">
    <citation type="submission" date="2013-05" db="EMBL/GenBank/DDBJ databases">
        <title>Draft genome of the parasitic nematode Anyclostoma ceylanicum.</title>
        <authorList>
            <person name="Mitreva M."/>
        </authorList>
    </citation>
    <scope>NUCLEOTIDE SEQUENCE [LARGE SCALE GENOMIC DNA]</scope>
</reference>
<feature type="compositionally biased region" description="Low complexity" evidence="1">
    <location>
        <begin position="160"/>
        <end position="181"/>
    </location>
</feature>
<sequence length="215" mass="22266">MDDKYADKKKDGDEKKKIEEVNPAGVDKERKSTEKMTVQKEKEIITNVIVKKEYVQAPQAFEFAFASRPDSKPSGQPQAKSLAPTLNEKTPQGAAAQKTSQTAAGQKPGAAAQPAKPGEPAKPGAATAPKPGAKPAEPAKPGAAAPPKPGSAPPPKPGDAKTATAGTAAAAKPPAKGLTAAQKKEIEKIDEDLLGGAKTCRVNVQFQKTTTVTKQ</sequence>
<name>A0A0D6LYL0_9BILA</name>
<evidence type="ECO:0000313" key="3">
    <source>
        <dbReference type="Proteomes" id="UP000054495"/>
    </source>
</evidence>
<organism evidence="2 3">
    <name type="scientific">Ancylostoma ceylanicum</name>
    <dbReference type="NCBI Taxonomy" id="53326"/>
    <lineage>
        <taxon>Eukaryota</taxon>
        <taxon>Metazoa</taxon>
        <taxon>Ecdysozoa</taxon>
        <taxon>Nematoda</taxon>
        <taxon>Chromadorea</taxon>
        <taxon>Rhabditida</taxon>
        <taxon>Rhabditina</taxon>
        <taxon>Rhabditomorpha</taxon>
        <taxon>Strongyloidea</taxon>
        <taxon>Ancylostomatidae</taxon>
        <taxon>Ancylostomatinae</taxon>
        <taxon>Ancylostoma</taxon>
    </lineage>
</organism>
<dbReference type="Proteomes" id="UP000054495">
    <property type="component" value="Unassembled WGS sequence"/>
</dbReference>
<protein>
    <submittedName>
        <fullName evidence="2">Uncharacterized protein</fullName>
    </submittedName>
</protein>
<keyword evidence="3" id="KW-1185">Reference proteome</keyword>
<feature type="compositionally biased region" description="Pro residues" evidence="1">
    <location>
        <begin position="144"/>
        <end position="157"/>
    </location>
</feature>
<proteinExistence type="predicted"/>
<gene>
    <name evidence="2" type="ORF">ANCCEY_03771</name>
</gene>
<evidence type="ECO:0000313" key="2">
    <source>
        <dbReference type="EMBL" id="EPB77155.1"/>
    </source>
</evidence>
<dbReference type="AlphaFoldDB" id="A0A0D6LYL0"/>
<feature type="compositionally biased region" description="Low complexity" evidence="1">
    <location>
        <begin position="102"/>
        <end position="143"/>
    </location>
</feature>
<feature type="region of interest" description="Disordered" evidence="1">
    <location>
        <begin position="1"/>
        <end position="40"/>
    </location>
</feature>
<evidence type="ECO:0000256" key="1">
    <source>
        <dbReference type="SAM" id="MobiDB-lite"/>
    </source>
</evidence>